<feature type="coiled-coil region" evidence="6">
    <location>
        <begin position="172"/>
        <end position="234"/>
    </location>
</feature>
<keyword evidence="3" id="KW-0255">Endonuclease</keyword>
<evidence type="ECO:0000259" key="7">
    <source>
        <dbReference type="Pfam" id="PF03755"/>
    </source>
</evidence>
<protein>
    <submittedName>
        <fullName evidence="9">YicC family protein</fullName>
    </submittedName>
</protein>
<dbReference type="Pfam" id="PF08340">
    <property type="entry name" value="YicC-like_C"/>
    <property type="match status" value="1"/>
</dbReference>
<gene>
    <name evidence="9" type="ORF">EAT49_00760</name>
</gene>
<proteinExistence type="inferred from homology"/>
<dbReference type="NCBIfam" id="TIGR00255">
    <property type="entry name" value="YicC/YloC family endoribonuclease"/>
    <property type="match status" value="1"/>
</dbReference>
<comment type="caution">
    <text evidence="9">The sequence shown here is derived from an EMBL/GenBank/DDBJ whole genome shotgun (WGS) entry which is preliminary data.</text>
</comment>
<evidence type="ECO:0000313" key="9">
    <source>
        <dbReference type="EMBL" id="ROU03967.1"/>
    </source>
</evidence>
<reference evidence="9 10" key="1">
    <citation type="submission" date="2018-10" db="EMBL/GenBank/DDBJ databases">
        <title>Histidinibacterium lentulum gen. nov., sp. nov., a marine bacterium from the culture broth of Picochlorum sp. 122.</title>
        <authorList>
            <person name="Wang G."/>
        </authorList>
    </citation>
    <scope>NUCLEOTIDE SEQUENCE [LARGE SCALE GENOMIC DNA]</scope>
    <source>
        <strain evidence="9 10">B17</strain>
    </source>
</reference>
<dbReference type="PANTHER" id="PTHR30636">
    <property type="entry name" value="UPF0701 PROTEIN YICC"/>
    <property type="match status" value="1"/>
</dbReference>
<dbReference type="GO" id="GO:0004521">
    <property type="term" value="F:RNA endonuclease activity"/>
    <property type="evidence" value="ECO:0007669"/>
    <property type="project" value="InterPro"/>
</dbReference>
<feature type="domain" description="Endoribonuclease YicC-like C-terminal" evidence="8">
    <location>
        <begin position="173"/>
        <end position="290"/>
    </location>
</feature>
<dbReference type="InterPro" id="IPR013527">
    <property type="entry name" value="YicC-like_N"/>
</dbReference>
<evidence type="ECO:0000313" key="10">
    <source>
        <dbReference type="Proteomes" id="UP000268016"/>
    </source>
</evidence>
<dbReference type="GO" id="GO:0016787">
    <property type="term" value="F:hydrolase activity"/>
    <property type="evidence" value="ECO:0007669"/>
    <property type="project" value="UniProtKB-KW"/>
</dbReference>
<dbReference type="InterPro" id="IPR013551">
    <property type="entry name" value="YicC-like_C"/>
</dbReference>
<organism evidence="9 10">
    <name type="scientific">Histidinibacterium lentulum</name>
    <dbReference type="NCBI Taxonomy" id="2480588"/>
    <lineage>
        <taxon>Bacteria</taxon>
        <taxon>Pseudomonadati</taxon>
        <taxon>Pseudomonadota</taxon>
        <taxon>Alphaproteobacteria</taxon>
        <taxon>Rhodobacterales</taxon>
        <taxon>Paracoccaceae</taxon>
        <taxon>Histidinibacterium</taxon>
    </lineage>
</organism>
<dbReference type="PANTHER" id="PTHR30636:SF3">
    <property type="entry name" value="UPF0701 PROTEIN YICC"/>
    <property type="match status" value="1"/>
</dbReference>
<keyword evidence="6" id="KW-0175">Coiled coil</keyword>
<evidence type="ECO:0000256" key="3">
    <source>
        <dbReference type="ARBA" id="ARBA00022759"/>
    </source>
</evidence>
<dbReference type="Pfam" id="PF03755">
    <property type="entry name" value="YicC-like_N"/>
    <property type="match status" value="1"/>
</dbReference>
<feature type="domain" description="Endoribonuclease YicC-like N-terminal" evidence="7">
    <location>
        <begin position="1"/>
        <end position="154"/>
    </location>
</feature>
<name>A0A3N2R971_9RHOB</name>
<keyword evidence="2" id="KW-0540">Nuclease</keyword>
<keyword evidence="10" id="KW-1185">Reference proteome</keyword>
<evidence type="ECO:0000256" key="6">
    <source>
        <dbReference type="SAM" id="Coils"/>
    </source>
</evidence>
<evidence type="ECO:0000256" key="1">
    <source>
        <dbReference type="ARBA" id="ARBA00001968"/>
    </source>
</evidence>
<evidence type="ECO:0000256" key="4">
    <source>
        <dbReference type="ARBA" id="ARBA00022801"/>
    </source>
</evidence>
<sequence>MTAFASRRGTHEDRSWAWDLRGVNARGLDLRLRVPDSVPGLEAAARAAISARLARGAVTLSLKLGRDGGAASLSLDATQLDRVLGALHRIEERAAATGHALAPATAADILATRGVIATKEAEDDAELLPALMADLETLLDEFVTMRASEGAALERLIEGQLSEIARLVDAAAEAAEARRDEARTALREALARVMAEVEADEARVAQELALLAVKQDVTEEIDRLRTHVAAARALLAEGKPVGRRLDFLAQEFNREANTLCSKAQSKALTALGLELKAAIEQMREQIQNVE</sequence>
<evidence type="ECO:0000259" key="8">
    <source>
        <dbReference type="Pfam" id="PF08340"/>
    </source>
</evidence>
<comment type="cofactor">
    <cofactor evidence="1">
        <name>a divalent metal cation</name>
        <dbReference type="ChEBI" id="CHEBI:60240"/>
    </cofactor>
</comment>
<dbReference type="EMBL" id="RDRB01000001">
    <property type="protein sequence ID" value="ROU03967.1"/>
    <property type="molecule type" value="Genomic_DNA"/>
</dbReference>
<keyword evidence="4" id="KW-0378">Hydrolase</keyword>
<dbReference type="InterPro" id="IPR005229">
    <property type="entry name" value="YicC/YloC-like"/>
</dbReference>
<dbReference type="AlphaFoldDB" id="A0A3N2R971"/>
<evidence type="ECO:0000256" key="5">
    <source>
        <dbReference type="ARBA" id="ARBA00035648"/>
    </source>
</evidence>
<evidence type="ECO:0000256" key="2">
    <source>
        <dbReference type="ARBA" id="ARBA00022722"/>
    </source>
</evidence>
<dbReference type="OrthoDB" id="9771229at2"/>
<comment type="similarity">
    <text evidence="5">Belongs to the YicC/YloC family.</text>
</comment>
<accession>A0A3N2R971</accession>
<dbReference type="Proteomes" id="UP000268016">
    <property type="component" value="Unassembled WGS sequence"/>
</dbReference>